<sequence>MKSSACNIITPGTRPSCKMEQDLSLANRRVSNIFYGCSEAEIRGLVAGTSGWEKDLWGSGAVIRLRKNMEERLYQEEGVGEPWAHKGLVEPWAQNTWAWGSRCIARNRENRSAMNNNAEASLPLPGLAGVTVSPGGEGSAQHATIFHVDLASFALPTDPVVSLAQLELRRTELMALLHKEAEDVGKVVRRHAERMETMELIIANLSRAISQREVALAHHIREAEDGTEMLWGEGSDQDVGVEDVERDDGGFQDVVEEELDLDPLFQWGIKAVHVGVFGS</sequence>
<proteinExistence type="predicted"/>
<evidence type="ECO:0000313" key="2">
    <source>
        <dbReference type="Proteomes" id="UP000736335"/>
    </source>
</evidence>
<name>A0A9P6HSA7_9AGAM</name>
<dbReference type="AlphaFoldDB" id="A0A9P6HSA7"/>
<gene>
    <name evidence="1" type="ORF">BJ322DRAFT_1016489</name>
</gene>
<keyword evidence="2" id="KW-1185">Reference proteome</keyword>
<dbReference type="Proteomes" id="UP000736335">
    <property type="component" value="Unassembled WGS sequence"/>
</dbReference>
<reference evidence="1" key="2">
    <citation type="submission" date="2020-11" db="EMBL/GenBank/DDBJ databases">
        <authorList>
            <consortium name="DOE Joint Genome Institute"/>
            <person name="Kuo A."/>
            <person name="Miyauchi S."/>
            <person name="Kiss E."/>
            <person name="Drula E."/>
            <person name="Kohler A."/>
            <person name="Sanchez-Garcia M."/>
            <person name="Andreopoulos B."/>
            <person name="Barry K.W."/>
            <person name="Bonito G."/>
            <person name="Buee M."/>
            <person name="Carver A."/>
            <person name="Chen C."/>
            <person name="Cichocki N."/>
            <person name="Clum A."/>
            <person name="Culley D."/>
            <person name="Crous P.W."/>
            <person name="Fauchery L."/>
            <person name="Girlanda M."/>
            <person name="Hayes R."/>
            <person name="Keri Z."/>
            <person name="Labutti K."/>
            <person name="Lipzen A."/>
            <person name="Lombard V."/>
            <person name="Magnuson J."/>
            <person name="Maillard F."/>
            <person name="Morin E."/>
            <person name="Murat C."/>
            <person name="Nolan M."/>
            <person name="Ohm R."/>
            <person name="Pangilinan J."/>
            <person name="Pereira M."/>
            <person name="Perotto S."/>
            <person name="Peter M."/>
            <person name="Riley R."/>
            <person name="Sitrit Y."/>
            <person name="Stielow B."/>
            <person name="Szollosi G."/>
            <person name="Zifcakova L."/>
            <person name="Stursova M."/>
            <person name="Spatafora J.W."/>
            <person name="Tedersoo L."/>
            <person name="Vaario L.-M."/>
            <person name="Yamada A."/>
            <person name="Yan M."/>
            <person name="Wang P."/>
            <person name="Xu J."/>
            <person name="Bruns T."/>
            <person name="Baldrian P."/>
            <person name="Vilgalys R."/>
            <person name="Henrissat B."/>
            <person name="Grigoriev I.V."/>
            <person name="Hibbett D."/>
            <person name="Nagy L.G."/>
            <person name="Martin F.M."/>
        </authorList>
    </citation>
    <scope>NUCLEOTIDE SEQUENCE</scope>
    <source>
        <strain evidence="1">UH-Tt-Lm1</strain>
    </source>
</reference>
<reference evidence="1" key="1">
    <citation type="journal article" date="2020" name="Nat. Commun.">
        <title>Large-scale genome sequencing of mycorrhizal fungi provides insights into the early evolution of symbiotic traits.</title>
        <authorList>
            <person name="Miyauchi S."/>
            <person name="Kiss E."/>
            <person name="Kuo A."/>
            <person name="Drula E."/>
            <person name="Kohler A."/>
            <person name="Sanchez-Garcia M."/>
            <person name="Morin E."/>
            <person name="Andreopoulos B."/>
            <person name="Barry K.W."/>
            <person name="Bonito G."/>
            <person name="Buee M."/>
            <person name="Carver A."/>
            <person name="Chen C."/>
            <person name="Cichocki N."/>
            <person name="Clum A."/>
            <person name="Culley D."/>
            <person name="Crous P.W."/>
            <person name="Fauchery L."/>
            <person name="Girlanda M."/>
            <person name="Hayes R.D."/>
            <person name="Keri Z."/>
            <person name="LaButti K."/>
            <person name="Lipzen A."/>
            <person name="Lombard V."/>
            <person name="Magnuson J."/>
            <person name="Maillard F."/>
            <person name="Murat C."/>
            <person name="Nolan M."/>
            <person name="Ohm R.A."/>
            <person name="Pangilinan J."/>
            <person name="Pereira M.F."/>
            <person name="Perotto S."/>
            <person name="Peter M."/>
            <person name="Pfister S."/>
            <person name="Riley R."/>
            <person name="Sitrit Y."/>
            <person name="Stielow J.B."/>
            <person name="Szollosi G."/>
            <person name="Zifcakova L."/>
            <person name="Stursova M."/>
            <person name="Spatafora J.W."/>
            <person name="Tedersoo L."/>
            <person name="Vaario L.M."/>
            <person name="Yamada A."/>
            <person name="Yan M."/>
            <person name="Wang P."/>
            <person name="Xu J."/>
            <person name="Bruns T."/>
            <person name="Baldrian P."/>
            <person name="Vilgalys R."/>
            <person name="Dunand C."/>
            <person name="Henrissat B."/>
            <person name="Grigoriev I.V."/>
            <person name="Hibbett D."/>
            <person name="Nagy L.G."/>
            <person name="Martin F.M."/>
        </authorList>
    </citation>
    <scope>NUCLEOTIDE SEQUENCE</scope>
    <source>
        <strain evidence="1">UH-Tt-Lm1</strain>
    </source>
</reference>
<dbReference type="EMBL" id="WIUZ02000001">
    <property type="protein sequence ID" value="KAF9792832.1"/>
    <property type="molecule type" value="Genomic_DNA"/>
</dbReference>
<organism evidence="1 2">
    <name type="scientific">Thelephora terrestris</name>
    <dbReference type="NCBI Taxonomy" id="56493"/>
    <lineage>
        <taxon>Eukaryota</taxon>
        <taxon>Fungi</taxon>
        <taxon>Dikarya</taxon>
        <taxon>Basidiomycota</taxon>
        <taxon>Agaricomycotina</taxon>
        <taxon>Agaricomycetes</taxon>
        <taxon>Thelephorales</taxon>
        <taxon>Thelephoraceae</taxon>
        <taxon>Thelephora</taxon>
    </lineage>
</organism>
<comment type="caution">
    <text evidence="1">The sequence shown here is derived from an EMBL/GenBank/DDBJ whole genome shotgun (WGS) entry which is preliminary data.</text>
</comment>
<accession>A0A9P6HSA7</accession>
<protein>
    <submittedName>
        <fullName evidence="1">Uncharacterized protein</fullName>
    </submittedName>
</protein>
<evidence type="ECO:0000313" key="1">
    <source>
        <dbReference type="EMBL" id="KAF9792832.1"/>
    </source>
</evidence>